<dbReference type="GO" id="GO:0005886">
    <property type="term" value="C:plasma membrane"/>
    <property type="evidence" value="ECO:0007669"/>
    <property type="project" value="UniProtKB-SubCell"/>
</dbReference>
<dbReference type="PANTHER" id="PTHR23513:SF11">
    <property type="entry name" value="STAPHYLOFERRIN A TRANSPORTER"/>
    <property type="match status" value="1"/>
</dbReference>
<feature type="transmembrane region" description="Helical" evidence="6">
    <location>
        <begin position="101"/>
        <end position="118"/>
    </location>
</feature>
<dbReference type="Pfam" id="PF07690">
    <property type="entry name" value="MFS_1"/>
    <property type="match status" value="1"/>
</dbReference>
<feature type="transmembrane region" description="Helical" evidence="6">
    <location>
        <begin position="75"/>
        <end position="95"/>
    </location>
</feature>
<dbReference type="GO" id="GO:0022857">
    <property type="term" value="F:transmembrane transporter activity"/>
    <property type="evidence" value="ECO:0007669"/>
    <property type="project" value="InterPro"/>
</dbReference>
<accession>A0A427Z8V5</accession>
<feature type="transmembrane region" description="Helical" evidence="6">
    <location>
        <begin position="354"/>
        <end position="373"/>
    </location>
</feature>
<evidence type="ECO:0000256" key="3">
    <source>
        <dbReference type="ARBA" id="ARBA00022692"/>
    </source>
</evidence>
<dbReference type="SUPFAM" id="SSF103473">
    <property type="entry name" value="MFS general substrate transporter"/>
    <property type="match status" value="1"/>
</dbReference>
<reference evidence="7 8" key="1">
    <citation type="submission" date="2018-11" db="EMBL/GenBank/DDBJ databases">
        <title>Species Designations Belie Phenotypic and Genotypic Heterogeneity in Oral Streptococci.</title>
        <authorList>
            <person name="Velsko I."/>
        </authorList>
    </citation>
    <scope>NUCLEOTIDE SEQUENCE [LARGE SCALE GENOMIC DNA]</scope>
    <source>
        <strain evidence="7 8">KLC03</strain>
    </source>
</reference>
<dbReference type="InterPro" id="IPR036259">
    <property type="entry name" value="MFS_trans_sf"/>
</dbReference>
<dbReference type="Gene3D" id="1.20.1250.20">
    <property type="entry name" value="MFS general substrate transporter like domains"/>
    <property type="match status" value="1"/>
</dbReference>
<feature type="transmembrane region" description="Helical" evidence="6">
    <location>
        <begin position="228"/>
        <end position="249"/>
    </location>
</feature>
<feature type="transmembrane region" description="Helical" evidence="6">
    <location>
        <begin position="165"/>
        <end position="187"/>
    </location>
</feature>
<keyword evidence="5 6" id="KW-0472">Membrane</keyword>
<comment type="caution">
    <text evidence="7">The sequence shown here is derived from an EMBL/GenBank/DDBJ whole genome shotgun (WGS) entry which is preliminary data.</text>
</comment>
<dbReference type="InterPro" id="IPR011701">
    <property type="entry name" value="MFS"/>
</dbReference>
<evidence type="ECO:0000256" key="1">
    <source>
        <dbReference type="ARBA" id="ARBA00004651"/>
    </source>
</evidence>
<dbReference type="AlphaFoldDB" id="A0A427Z8V5"/>
<feature type="transmembrane region" description="Helical" evidence="6">
    <location>
        <begin position="261"/>
        <end position="282"/>
    </location>
</feature>
<dbReference type="CDD" id="cd06173">
    <property type="entry name" value="MFS_MefA_like"/>
    <property type="match status" value="1"/>
</dbReference>
<feature type="transmembrane region" description="Helical" evidence="6">
    <location>
        <begin position="45"/>
        <end position="66"/>
    </location>
</feature>
<keyword evidence="3 6" id="KW-0812">Transmembrane</keyword>
<evidence type="ECO:0000256" key="4">
    <source>
        <dbReference type="ARBA" id="ARBA00022989"/>
    </source>
</evidence>
<keyword evidence="4 6" id="KW-1133">Transmembrane helix</keyword>
<feature type="transmembrane region" description="Helical" evidence="6">
    <location>
        <begin position="318"/>
        <end position="342"/>
    </location>
</feature>
<feature type="transmembrane region" description="Helical" evidence="6">
    <location>
        <begin position="294"/>
        <end position="312"/>
    </location>
</feature>
<evidence type="ECO:0000313" key="7">
    <source>
        <dbReference type="EMBL" id="RSI10597.1"/>
    </source>
</evidence>
<dbReference type="EMBL" id="RJML01000004">
    <property type="protein sequence ID" value="RSI10597.1"/>
    <property type="molecule type" value="Genomic_DNA"/>
</dbReference>
<evidence type="ECO:0000313" key="8">
    <source>
        <dbReference type="Proteomes" id="UP000269317"/>
    </source>
</evidence>
<sequence length="412" mass="46191">MNNTEKRNSLYIISSKSISRFGNILFDYANSVWLVNSTINGSLLMAIYQSSESIIGIIFSLIGGLLSDSKSRKKILIISDLVSGVLCVFLGTLFYSKIFSIVYGILSVNIILSILSSLSSPAFKSIIKEIVSKKQIGKLNSWLEVSSELTKIISPIISLSLVKFIGIQGALIINGVTFFISAFLTFLTQNISKKEDHNILQVQKQNNIRTIANNFIEGFNYLYNKKHIFIIICTAALINFLIAGYQLYLPFSNKAFNFVGINTYAMFLSLTPIGGITGALFSTKLSSSITINKLYIYIVMCGLPLCAIYPLSFTKNALITGISIIFFNFFETIFNIQFMTYIQQNIDDNYTGRVFSFIFSGALLFMPFGSFFFEHFTNVYSNFNYLIIGCAFVIISLLSFVLMQILGYKEKL</sequence>
<protein>
    <submittedName>
        <fullName evidence="7">Enterobactin exporter EntS</fullName>
    </submittedName>
</protein>
<dbReference type="PANTHER" id="PTHR23513">
    <property type="entry name" value="INTEGRAL MEMBRANE EFFLUX PROTEIN-RELATED"/>
    <property type="match status" value="1"/>
</dbReference>
<keyword evidence="2" id="KW-1003">Cell membrane</keyword>
<evidence type="ECO:0000256" key="5">
    <source>
        <dbReference type="ARBA" id="ARBA00023136"/>
    </source>
</evidence>
<gene>
    <name evidence="7" type="ORF">D8887_06320</name>
</gene>
<organism evidence="7 8">
    <name type="scientific">Streptococcus sanguinis</name>
    <dbReference type="NCBI Taxonomy" id="1305"/>
    <lineage>
        <taxon>Bacteria</taxon>
        <taxon>Bacillati</taxon>
        <taxon>Bacillota</taxon>
        <taxon>Bacilli</taxon>
        <taxon>Lactobacillales</taxon>
        <taxon>Streptococcaceae</taxon>
        <taxon>Streptococcus</taxon>
    </lineage>
</organism>
<evidence type="ECO:0000256" key="2">
    <source>
        <dbReference type="ARBA" id="ARBA00022475"/>
    </source>
</evidence>
<feature type="transmembrane region" description="Helical" evidence="6">
    <location>
        <begin position="385"/>
        <end position="406"/>
    </location>
</feature>
<dbReference type="RefSeq" id="WP_125341178.1">
    <property type="nucleotide sequence ID" value="NZ_CP076614.1"/>
</dbReference>
<proteinExistence type="predicted"/>
<evidence type="ECO:0000256" key="6">
    <source>
        <dbReference type="SAM" id="Phobius"/>
    </source>
</evidence>
<dbReference type="Proteomes" id="UP000269317">
    <property type="component" value="Unassembled WGS sequence"/>
</dbReference>
<name>A0A427Z8V5_STRSA</name>
<comment type="subcellular location">
    <subcellularLocation>
        <location evidence="1">Cell membrane</location>
        <topology evidence="1">Multi-pass membrane protein</topology>
    </subcellularLocation>
</comment>